<dbReference type="AlphaFoldDB" id="A0A4Z1A8S6"/>
<evidence type="ECO:0000256" key="1">
    <source>
        <dbReference type="SAM" id="SignalP"/>
    </source>
</evidence>
<protein>
    <recommendedName>
        <fullName evidence="4">Lipoprotein</fullName>
    </recommendedName>
</protein>
<evidence type="ECO:0000313" key="2">
    <source>
        <dbReference type="EMBL" id="TGL72248.1"/>
    </source>
</evidence>
<comment type="caution">
    <text evidence="2">The sequence shown here is derived from an EMBL/GenBank/DDBJ whole genome shotgun (WGS) entry which is preliminary data.</text>
</comment>
<evidence type="ECO:0000313" key="3">
    <source>
        <dbReference type="Proteomes" id="UP000297567"/>
    </source>
</evidence>
<reference evidence="2" key="1">
    <citation type="journal article" date="2019" name="PLoS Negl. Trop. Dis.">
        <title>Revisiting the worldwide diversity of Leptospira species in the environment.</title>
        <authorList>
            <person name="Vincent A.T."/>
            <person name="Schiettekatte O."/>
            <person name="Bourhy P."/>
            <person name="Veyrier F.J."/>
            <person name="Picardeau M."/>
        </authorList>
    </citation>
    <scope>NUCLEOTIDE SEQUENCE [LARGE SCALE GENOMIC DNA]</scope>
    <source>
        <strain evidence="2">201702451</strain>
    </source>
</reference>
<organism evidence="2 3">
    <name type="scientific">Leptospira jelokensis</name>
    <dbReference type="NCBI Taxonomy" id="2484931"/>
    <lineage>
        <taxon>Bacteria</taxon>
        <taxon>Pseudomonadati</taxon>
        <taxon>Spirochaetota</taxon>
        <taxon>Spirochaetia</taxon>
        <taxon>Leptospirales</taxon>
        <taxon>Leptospiraceae</taxon>
        <taxon>Leptospira</taxon>
    </lineage>
</organism>
<proteinExistence type="predicted"/>
<accession>A0A4Z1A8S6</accession>
<gene>
    <name evidence="2" type="ORF">EHQ62_05310</name>
</gene>
<dbReference type="RefSeq" id="WP_135641172.1">
    <property type="nucleotide sequence ID" value="NZ_RQGH01000011.1"/>
</dbReference>
<sequence>MKFLQPFMIVSMLVAFGNCAELFSSKDKDNNEELILAALLAGPGCGPTAVSGSAGNGTKYNFAGCSGDANTILSGFGFTVNGVTFNSGIQGTSSASTIVTNASSLSETGNESKAGIEVVYVMNQAGSSIDAMIQTTPSLAGPGVRLSPTSAQWLDASTASAFGTKAGSPWASSVSVEKSVCLEVHKESGKAHIFGWSVPCNSVADRGNYEFDQEDATITNFSGDRVGVRINNAIIKSITIYSTAIGTNGSFR</sequence>
<evidence type="ECO:0008006" key="4">
    <source>
        <dbReference type="Google" id="ProtNLM"/>
    </source>
</evidence>
<feature type="signal peptide" evidence="1">
    <location>
        <begin position="1"/>
        <end position="20"/>
    </location>
</feature>
<name>A0A4Z1A8S6_9LEPT</name>
<dbReference type="EMBL" id="RQGH01000011">
    <property type="protein sequence ID" value="TGL72248.1"/>
    <property type="molecule type" value="Genomic_DNA"/>
</dbReference>
<dbReference type="Proteomes" id="UP000297567">
    <property type="component" value="Unassembled WGS sequence"/>
</dbReference>
<keyword evidence="3" id="KW-1185">Reference proteome</keyword>
<feature type="chain" id="PRO_5021486619" description="Lipoprotein" evidence="1">
    <location>
        <begin position="21"/>
        <end position="252"/>
    </location>
</feature>
<keyword evidence="1" id="KW-0732">Signal</keyword>